<keyword evidence="10" id="KW-1185">Reference proteome</keyword>
<reference evidence="9 10" key="1">
    <citation type="submission" date="2016-03" db="EMBL/GenBank/DDBJ databases">
        <title>Mechanisms controlling the formation of the plant cell surface in tip-growing cells are functionally conserved among land plants.</title>
        <authorList>
            <person name="Honkanen S."/>
            <person name="Jones V.A."/>
            <person name="Morieri G."/>
            <person name="Champion C."/>
            <person name="Hetherington A.J."/>
            <person name="Kelly S."/>
            <person name="Saint-Marcoux D."/>
            <person name="Proust H."/>
            <person name="Prescott H."/>
            <person name="Dolan L."/>
        </authorList>
    </citation>
    <scope>NUCLEOTIDE SEQUENCE [LARGE SCALE GENOMIC DNA]</scope>
    <source>
        <strain evidence="10">cv. Tak-1 and cv. Tak-2</strain>
        <tissue evidence="9">Whole gametophyte</tissue>
    </source>
</reference>
<dbReference type="PANTHER" id="PTHR13208">
    <property type="entry name" value="MEDIATOR OF RNA POLYMERASE II TRANSCRIPTION SUBUNIT 4"/>
    <property type="match status" value="1"/>
</dbReference>
<keyword evidence="3 6" id="KW-0805">Transcription regulation</keyword>
<dbReference type="Proteomes" id="UP001162541">
    <property type="component" value="Chromosome 3"/>
</dbReference>
<reference evidence="11" key="3">
    <citation type="journal article" date="2020" name="Curr. Biol.">
        <title>Chromatin organization in early land plants reveals an ancestral association between H3K27me3, transposons, and constitutive heterochromatin.</title>
        <authorList>
            <person name="Montgomery S.A."/>
            <person name="Tanizawa Y."/>
            <person name="Galik B."/>
            <person name="Wang N."/>
            <person name="Ito T."/>
            <person name="Mochizuki T."/>
            <person name="Akimcheva S."/>
            <person name="Bowman J.L."/>
            <person name="Cognat V."/>
            <person name="Marechal-Drouard L."/>
            <person name="Ekker H."/>
            <person name="Hong S.F."/>
            <person name="Kohchi T."/>
            <person name="Lin S.S."/>
            <person name="Liu L.D."/>
            <person name="Nakamura Y."/>
            <person name="Valeeva L.R."/>
            <person name="Shakirov E.V."/>
            <person name="Shippen D.E."/>
            <person name="Wei W.L."/>
            <person name="Yagura M."/>
            <person name="Yamaoka S."/>
            <person name="Yamato K.T."/>
            <person name="Liu C."/>
            <person name="Berger F."/>
        </authorList>
    </citation>
    <scope>NUCLEOTIDE SEQUENCE [LARGE SCALE GENOMIC DNA]</scope>
    <source>
        <strain evidence="11">Tak-1</strain>
    </source>
</reference>
<comment type="function">
    <text evidence="6">Component of the Mediator complex, a coactivator involved in the regulated transcription of nearly all RNA polymerase II-dependent genes. Mediator functions as a bridge to convey information from gene-specific regulatory proteins to the basal RNA polymerase II transcription machinery. Mediator is recruited to promoters by direct interactions with regulatory proteins and serves as a scaffold for the assembly of a functional preinitiation complex with RNA polymerase II and the general transcription factors.</text>
</comment>
<evidence type="ECO:0000256" key="4">
    <source>
        <dbReference type="ARBA" id="ARBA00023163"/>
    </source>
</evidence>
<gene>
    <name evidence="6" type="primary">MED4</name>
    <name evidence="9" type="ORF">AXG93_1154s1470</name>
    <name evidence="8" type="ORF">Mp_3g00880</name>
</gene>
<dbReference type="GO" id="GO:0070847">
    <property type="term" value="C:core mediator complex"/>
    <property type="evidence" value="ECO:0007669"/>
    <property type="project" value="TreeGrafter"/>
</dbReference>
<dbReference type="Proteomes" id="UP000077202">
    <property type="component" value="Unassembled WGS sequence"/>
</dbReference>
<reference evidence="8" key="2">
    <citation type="journal article" date="2019" name="Curr. Biol.">
        <title>Chromatin organization in early land plants reveals an ancestral association between H3K27me3, transposons, and constitutive heterochromatin.</title>
        <authorList>
            <person name="Montgomery S.A."/>
            <person name="Tanizawa Y."/>
            <person name="Galik B."/>
            <person name="Wang N."/>
            <person name="Ito T."/>
            <person name="Mochizuki T."/>
            <person name="Akimcheva S."/>
            <person name="Bowman J."/>
            <person name="Cognat V."/>
            <person name="Drouard L."/>
            <person name="Ekker H."/>
            <person name="Houng S."/>
            <person name="Kohchi T."/>
            <person name="Lin S."/>
            <person name="Liu L.D."/>
            <person name="Nakamura Y."/>
            <person name="Valeeva L.R."/>
            <person name="Shakirov E.V."/>
            <person name="Shippen D.E."/>
            <person name="Wei W."/>
            <person name="Yagura M."/>
            <person name="Yamaoka S."/>
            <person name="Yamato K.T."/>
            <person name="Liu C."/>
            <person name="Berger F."/>
        </authorList>
    </citation>
    <scope>NUCLEOTIDE SEQUENCE [LARGE SCALE GENOMIC DNA]</scope>
    <source>
        <strain evidence="8">Tak-1</strain>
    </source>
</reference>
<dbReference type="AlphaFoldDB" id="A0A176WT19"/>
<keyword evidence="5 6" id="KW-0539">Nucleus</keyword>
<dbReference type="EMBL" id="AP019868">
    <property type="protein sequence ID" value="BBN03956.1"/>
    <property type="molecule type" value="Genomic_DNA"/>
</dbReference>
<dbReference type="EMBL" id="LVLJ01000095">
    <property type="protein sequence ID" value="OAE35693.1"/>
    <property type="molecule type" value="Genomic_DNA"/>
</dbReference>
<evidence type="ECO:0000256" key="5">
    <source>
        <dbReference type="ARBA" id="ARBA00023242"/>
    </source>
</evidence>
<protein>
    <recommendedName>
        <fullName evidence="6">Mediator of RNA polymerase II transcription subunit 4</fullName>
    </recommendedName>
    <alternativeName>
        <fullName evidence="6">Mediator complex subunit 4</fullName>
    </alternativeName>
</protein>
<evidence type="ECO:0000313" key="8">
    <source>
        <dbReference type="EMBL" id="BBN03954.1"/>
    </source>
</evidence>
<dbReference type="InterPro" id="IPR019258">
    <property type="entry name" value="Mediator_Med4"/>
</dbReference>
<comment type="similarity">
    <text evidence="2 6">Belongs to the Mediator complex subunit 4 family.</text>
</comment>
<keyword evidence="6" id="KW-0010">Activator</keyword>
<dbReference type="Pfam" id="PF10018">
    <property type="entry name" value="Med4"/>
    <property type="match status" value="1"/>
</dbReference>
<accession>A0A176WT19</accession>
<evidence type="ECO:0000256" key="6">
    <source>
        <dbReference type="RuleBase" id="RU364141"/>
    </source>
</evidence>
<evidence type="ECO:0000256" key="2">
    <source>
        <dbReference type="ARBA" id="ARBA00009626"/>
    </source>
</evidence>
<dbReference type="EMBL" id="AP019868">
    <property type="protein sequence ID" value="BBN03955.1"/>
    <property type="molecule type" value="Genomic_DNA"/>
</dbReference>
<evidence type="ECO:0000313" key="10">
    <source>
        <dbReference type="Proteomes" id="UP000077202"/>
    </source>
</evidence>
<dbReference type="GO" id="GO:0006357">
    <property type="term" value="P:regulation of transcription by RNA polymerase II"/>
    <property type="evidence" value="ECO:0007669"/>
    <property type="project" value="InterPro"/>
</dbReference>
<organism evidence="9 10">
    <name type="scientific">Marchantia polymorpha subsp. ruderalis</name>
    <dbReference type="NCBI Taxonomy" id="1480154"/>
    <lineage>
        <taxon>Eukaryota</taxon>
        <taxon>Viridiplantae</taxon>
        <taxon>Streptophyta</taxon>
        <taxon>Embryophyta</taxon>
        <taxon>Marchantiophyta</taxon>
        <taxon>Marchantiopsida</taxon>
        <taxon>Marchantiidae</taxon>
        <taxon>Marchantiales</taxon>
        <taxon>Marchantiaceae</taxon>
        <taxon>Marchantia</taxon>
    </lineage>
</organism>
<evidence type="ECO:0000256" key="1">
    <source>
        <dbReference type="ARBA" id="ARBA00004123"/>
    </source>
</evidence>
<proteinExistence type="inferred from homology"/>
<evidence type="ECO:0000256" key="3">
    <source>
        <dbReference type="ARBA" id="ARBA00023015"/>
    </source>
</evidence>
<dbReference type="GO" id="GO:0016592">
    <property type="term" value="C:mediator complex"/>
    <property type="evidence" value="ECO:0007669"/>
    <property type="project" value="InterPro"/>
</dbReference>
<evidence type="ECO:0000256" key="7">
    <source>
        <dbReference type="SAM" id="MobiDB-lite"/>
    </source>
</evidence>
<keyword evidence="4 6" id="KW-0804">Transcription</keyword>
<name>A0A176WT19_MARPO</name>
<dbReference type="GO" id="GO:0003712">
    <property type="term" value="F:transcription coregulator activity"/>
    <property type="evidence" value="ECO:0007669"/>
    <property type="project" value="InterPro"/>
</dbReference>
<evidence type="ECO:0000313" key="11">
    <source>
        <dbReference type="Proteomes" id="UP001162541"/>
    </source>
</evidence>
<comment type="subcellular location">
    <subcellularLocation>
        <location evidence="1 6">Nucleus</location>
    </subcellularLocation>
</comment>
<comment type="subunit">
    <text evidence="6">Component of the Mediator complex.</text>
</comment>
<feature type="region of interest" description="Disordered" evidence="7">
    <location>
        <begin position="360"/>
        <end position="381"/>
    </location>
</feature>
<sequence>MATVEVLVQNLSSRGAQARNVLQSVPPQRRAQLLLQNMAGLSNRLLEVAGNKDWQTGQNKLMAPTLLQGAVLPPEGAAATTIKDVLGLLDYHQTLLFEAIAELAELQEMENEKQRIVDAIATKDLAMRDFAKRVRDAQQVLEATVEEFDDYRRPKRKGVTDECSGIGLGTINVQELVAYAHRISYTTFAPPEFAEGAALRGALPPAPQDEQMRASKLYHVSELDLGLPKVFERVVSPLMGADADTKVEGGFTPHAGPGGLPPPPPGWKPGMPLELPLELPPMPPGWKPGDPIPLPADMPPLPPAGWKPGDAVVLPPAFAPFPGVEGAAPAGPIKAPPLPAPPIPASGVIHVPFVQLDLNPELEDEFGSEYSDDDGSSDDDD</sequence>
<evidence type="ECO:0000313" key="9">
    <source>
        <dbReference type="EMBL" id="OAE35693.1"/>
    </source>
</evidence>
<dbReference type="PANTHER" id="PTHR13208:SF2">
    <property type="entry name" value="MEDIATOR OF RNA POLYMERASE II TRANSCRIPTION SUBUNIT 4"/>
    <property type="match status" value="1"/>
</dbReference>
<dbReference type="EMBL" id="AP019868">
    <property type="protein sequence ID" value="BBN03954.1"/>
    <property type="molecule type" value="Genomic_DNA"/>
</dbReference>